<dbReference type="KEGG" id="din:Selin_0575"/>
<evidence type="ECO:0000313" key="4">
    <source>
        <dbReference type="Proteomes" id="UP000002572"/>
    </source>
</evidence>
<dbReference type="PANTHER" id="PTHR40572">
    <property type="entry name" value="PROTEIN BAX"/>
    <property type="match status" value="1"/>
</dbReference>
<dbReference type="STRING" id="653733.Selin_0575"/>
<dbReference type="GO" id="GO:0004040">
    <property type="term" value="F:amidase activity"/>
    <property type="evidence" value="ECO:0007669"/>
    <property type="project" value="InterPro"/>
</dbReference>
<dbReference type="Gene3D" id="1.10.530.10">
    <property type="match status" value="1"/>
</dbReference>
<dbReference type="HOGENOM" id="CLU_061344_1_0_0"/>
<name>E6W0Z1_DESIS</name>
<dbReference type="Proteomes" id="UP000002572">
    <property type="component" value="Chromosome"/>
</dbReference>
<dbReference type="InterPro" id="IPR002901">
    <property type="entry name" value="MGlyc_endo_b_GlcNAc-like_dom"/>
</dbReference>
<proteinExistence type="predicted"/>
<dbReference type="SMART" id="SM00047">
    <property type="entry name" value="LYZ2"/>
    <property type="match status" value="1"/>
</dbReference>
<dbReference type="Pfam" id="PF01832">
    <property type="entry name" value="Glucosaminidase"/>
    <property type="match status" value="1"/>
</dbReference>
<reference evidence="3 4" key="1">
    <citation type="submission" date="2010-12" db="EMBL/GenBank/DDBJ databases">
        <title>Complete sequence of Desulfurispirillum indicum S5.</title>
        <authorList>
            <consortium name="US DOE Joint Genome Institute"/>
            <person name="Lucas S."/>
            <person name="Copeland A."/>
            <person name="Lapidus A."/>
            <person name="Cheng J.-F."/>
            <person name="Goodwin L."/>
            <person name="Pitluck S."/>
            <person name="Chertkov O."/>
            <person name="Held B."/>
            <person name="Detter J.C."/>
            <person name="Han C."/>
            <person name="Tapia R."/>
            <person name="Land M."/>
            <person name="Hauser L."/>
            <person name="Kyrpides N."/>
            <person name="Ivanova N."/>
            <person name="Mikhailova N."/>
            <person name="Haggblom M."/>
            <person name="Rauschenbach I."/>
            <person name="Bini E."/>
            <person name="Woyke T."/>
        </authorList>
    </citation>
    <scope>NUCLEOTIDE SEQUENCE [LARGE SCALE GENOMIC DNA]</scope>
    <source>
        <strain evidence="4">ATCC BAA-1389 / DSM 22839 / S5</strain>
    </source>
</reference>
<dbReference type="EMBL" id="CP002432">
    <property type="protein sequence ID" value="ADU65323.1"/>
    <property type="molecule type" value="Genomic_DNA"/>
</dbReference>
<keyword evidence="1" id="KW-0812">Transmembrane</keyword>
<dbReference type="AlphaFoldDB" id="E6W0Z1"/>
<feature type="transmembrane region" description="Helical" evidence="1">
    <location>
        <begin position="7"/>
        <end position="28"/>
    </location>
</feature>
<dbReference type="eggNOG" id="COG2992">
    <property type="taxonomic scope" value="Bacteria"/>
</dbReference>
<dbReference type="RefSeq" id="WP_013505211.1">
    <property type="nucleotide sequence ID" value="NC_014836.1"/>
</dbReference>
<evidence type="ECO:0000259" key="2">
    <source>
        <dbReference type="SMART" id="SM00047"/>
    </source>
</evidence>
<gene>
    <name evidence="3" type="ordered locus">Selin_0575</name>
</gene>
<protein>
    <submittedName>
        <fullName evidence="3">Lysozyme subfamily 2</fullName>
    </submittedName>
</protein>
<organism evidence="3 4">
    <name type="scientific">Desulfurispirillum indicum (strain ATCC BAA-1389 / DSM 22839 / S5)</name>
    <dbReference type="NCBI Taxonomy" id="653733"/>
    <lineage>
        <taxon>Bacteria</taxon>
        <taxon>Pseudomonadati</taxon>
        <taxon>Chrysiogenota</taxon>
        <taxon>Chrysiogenia</taxon>
        <taxon>Chrysiogenales</taxon>
        <taxon>Chrysiogenaceae</taxon>
        <taxon>Desulfurispirillum</taxon>
    </lineage>
</organism>
<keyword evidence="1" id="KW-0472">Membrane</keyword>
<evidence type="ECO:0000256" key="1">
    <source>
        <dbReference type="SAM" id="Phobius"/>
    </source>
</evidence>
<dbReference type="PANTHER" id="PTHR40572:SF1">
    <property type="entry name" value="PROTEIN BAX"/>
    <property type="match status" value="1"/>
</dbReference>
<accession>E6W0Z1</accession>
<dbReference type="InterPro" id="IPR053195">
    <property type="entry name" value="Bax-like"/>
</dbReference>
<sequence length="288" mass="32854">MKPESRATWLSVAAITILFVTLLAGFIITHQPCERLQEESLLEEETLPLALEIVDFSTLLAVVDLNQCIVPPVAIRDVPPELQDMDVIQEKKDAFFKMLFPIILKVNYDILELREEILAGNVDDELYEQFQLSPEDGIERLLKRADIIPPSLVFAQAAIESAWGTSRFALEANNIFGHWTYVPGTGIVPADRPAGATYEVRIFETLKDSVRAYYHNLNTNRAYREFREARTTTKDPLELTRYLHRYSQLGAEYGKRLNSIIRFNDLLPYDDCTLLLDEDVVLAMENGD</sequence>
<feature type="domain" description="Mannosyl-glycoprotein endo-beta-N-acetylglucosamidase-like" evidence="2">
    <location>
        <begin position="124"/>
        <end position="270"/>
    </location>
</feature>
<dbReference type="OrthoDB" id="9788155at2"/>
<evidence type="ECO:0000313" key="3">
    <source>
        <dbReference type="EMBL" id="ADU65323.1"/>
    </source>
</evidence>
<keyword evidence="4" id="KW-1185">Reference proteome</keyword>
<dbReference type="InParanoid" id="E6W0Z1"/>
<keyword evidence="1" id="KW-1133">Transmembrane helix</keyword>